<name>A0AAP0BP65_9ASPA</name>
<dbReference type="GO" id="GO:0045944">
    <property type="term" value="P:positive regulation of transcription by RNA polymerase II"/>
    <property type="evidence" value="ECO:0007669"/>
    <property type="project" value="InterPro"/>
</dbReference>
<sequence>MELDNVEIPSSMSEYDVTSFFQTNVLFTSKEDLIEWTCKVGRSLCYVITILSSDKVTARPRPRVLLGCDRAGQFRENLKQVRQNKRKSSSKKCGCPFQVRGQKDTLVDEWRVEVVCGMHNHESGHLEAHSYAGRLDKNEEKMVENMYATGVKPRKILSSIKKNSPGNTTTIRTIYNHRAMVYKQELGGRSPIQFLFQCVTNAGYVCYTRVKAHGKQLESLFFANPMSIRLCRMFPSVFQLDCTYKTNRYRMPLLSIVGVTSTSQSFFGAFVFMSDETEYSYRWALDCFKSILDSCSLPLVLITDRELALMNAIKIIFPHSKNLLCQVHIHRNILAHCRKLFTKGVDCDIFLGKWQMLMNATTEVQLNIEFNQLLIGYAEKYPKVFSYVVST</sequence>
<gene>
    <name evidence="2" type="ORF">KSP39_PZI007086</name>
</gene>
<dbReference type="PANTHER" id="PTHR31569">
    <property type="entry name" value="SWIM-TYPE DOMAIN-CONTAINING PROTEIN"/>
    <property type="match status" value="1"/>
</dbReference>
<dbReference type="InterPro" id="IPR018289">
    <property type="entry name" value="MULE_transposase_dom"/>
</dbReference>
<dbReference type="EMBL" id="JBBWWQ010000005">
    <property type="protein sequence ID" value="KAK8946513.1"/>
    <property type="molecule type" value="Genomic_DNA"/>
</dbReference>
<evidence type="ECO:0000313" key="3">
    <source>
        <dbReference type="Proteomes" id="UP001418222"/>
    </source>
</evidence>
<proteinExistence type="predicted"/>
<dbReference type="InterPro" id="IPR052579">
    <property type="entry name" value="Zinc_finger_SWIM"/>
</dbReference>
<evidence type="ECO:0000259" key="1">
    <source>
        <dbReference type="Pfam" id="PF10551"/>
    </source>
</evidence>
<dbReference type="Pfam" id="PF10551">
    <property type="entry name" value="MULE"/>
    <property type="match status" value="1"/>
</dbReference>
<dbReference type="InterPro" id="IPR014842">
    <property type="entry name" value="AFT"/>
</dbReference>
<comment type="caution">
    <text evidence="2">The sequence shown here is derived from an EMBL/GenBank/DDBJ whole genome shotgun (WGS) entry which is preliminary data.</text>
</comment>
<accession>A0AAP0BP65</accession>
<dbReference type="AlphaFoldDB" id="A0AAP0BP65"/>
<dbReference type="Proteomes" id="UP001418222">
    <property type="component" value="Unassembled WGS sequence"/>
</dbReference>
<organism evidence="2 3">
    <name type="scientific">Platanthera zijinensis</name>
    <dbReference type="NCBI Taxonomy" id="2320716"/>
    <lineage>
        <taxon>Eukaryota</taxon>
        <taxon>Viridiplantae</taxon>
        <taxon>Streptophyta</taxon>
        <taxon>Embryophyta</taxon>
        <taxon>Tracheophyta</taxon>
        <taxon>Spermatophyta</taxon>
        <taxon>Magnoliopsida</taxon>
        <taxon>Liliopsida</taxon>
        <taxon>Asparagales</taxon>
        <taxon>Orchidaceae</taxon>
        <taxon>Orchidoideae</taxon>
        <taxon>Orchideae</taxon>
        <taxon>Orchidinae</taxon>
        <taxon>Platanthera</taxon>
    </lineage>
</organism>
<reference evidence="2 3" key="1">
    <citation type="journal article" date="2022" name="Nat. Plants">
        <title>Genomes of leafy and leafless Platanthera orchids illuminate the evolution of mycoheterotrophy.</title>
        <authorList>
            <person name="Li M.H."/>
            <person name="Liu K.W."/>
            <person name="Li Z."/>
            <person name="Lu H.C."/>
            <person name="Ye Q.L."/>
            <person name="Zhang D."/>
            <person name="Wang J.Y."/>
            <person name="Li Y.F."/>
            <person name="Zhong Z.M."/>
            <person name="Liu X."/>
            <person name="Yu X."/>
            <person name="Liu D.K."/>
            <person name="Tu X.D."/>
            <person name="Liu B."/>
            <person name="Hao Y."/>
            <person name="Liao X.Y."/>
            <person name="Jiang Y.T."/>
            <person name="Sun W.H."/>
            <person name="Chen J."/>
            <person name="Chen Y.Q."/>
            <person name="Ai Y."/>
            <person name="Zhai J.W."/>
            <person name="Wu S.S."/>
            <person name="Zhou Z."/>
            <person name="Hsiao Y.Y."/>
            <person name="Wu W.L."/>
            <person name="Chen Y.Y."/>
            <person name="Lin Y.F."/>
            <person name="Hsu J.L."/>
            <person name="Li C.Y."/>
            <person name="Wang Z.W."/>
            <person name="Zhao X."/>
            <person name="Zhong W.Y."/>
            <person name="Ma X.K."/>
            <person name="Ma L."/>
            <person name="Huang J."/>
            <person name="Chen G.Z."/>
            <person name="Huang M.Z."/>
            <person name="Huang L."/>
            <person name="Peng D.H."/>
            <person name="Luo Y.B."/>
            <person name="Zou S.Q."/>
            <person name="Chen S.P."/>
            <person name="Lan S."/>
            <person name="Tsai W.C."/>
            <person name="Van de Peer Y."/>
            <person name="Liu Z.J."/>
        </authorList>
    </citation>
    <scope>NUCLEOTIDE SEQUENCE [LARGE SCALE GENOMIC DNA]</scope>
    <source>
        <strain evidence="2">Lor287</strain>
    </source>
</reference>
<dbReference type="Pfam" id="PF08731">
    <property type="entry name" value="AFT"/>
    <property type="match status" value="1"/>
</dbReference>
<protein>
    <recommendedName>
        <fullName evidence="1">MULE transposase domain-containing protein</fullName>
    </recommendedName>
</protein>
<dbReference type="GO" id="GO:0000981">
    <property type="term" value="F:DNA-binding transcription factor activity, RNA polymerase II-specific"/>
    <property type="evidence" value="ECO:0007669"/>
    <property type="project" value="InterPro"/>
</dbReference>
<evidence type="ECO:0000313" key="2">
    <source>
        <dbReference type="EMBL" id="KAK8946513.1"/>
    </source>
</evidence>
<dbReference type="GO" id="GO:0010106">
    <property type="term" value="P:cellular response to iron ion starvation"/>
    <property type="evidence" value="ECO:0007669"/>
    <property type="project" value="InterPro"/>
</dbReference>
<feature type="domain" description="MULE transposase" evidence="1">
    <location>
        <begin position="237"/>
        <end position="332"/>
    </location>
</feature>
<dbReference type="PANTHER" id="PTHR31569:SF4">
    <property type="entry name" value="SWIM-TYPE DOMAIN-CONTAINING PROTEIN"/>
    <property type="match status" value="1"/>
</dbReference>
<keyword evidence="3" id="KW-1185">Reference proteome</keyword>